<dbReference type="Proteomes" id="UP000246078">
    <property type="component" value="Unassembled WGS sequence"/>
</dbReference>
<evidence type="ECO:0000313" key="4">
    <source>
        <dbReference type="Proteomes" id="UP000246078"/>
    </source>
</evidence>
<feature type="region of interest" description="Disordered" evidence="2">
    <location>
        <begin position="296"/>
        <end position="368"/>
    </location>
</feature>
<organism evidence="3 4">
    <name type="scientific">Trypanosoma cruzi</name>
    <dbReference type="NCBI Taxonomy" id="5693"/>
    <lineage>
        <taxon>Eukaryota</taxon>
        <taxon>Discoba</taxon>
        <taxon>Euglenozoa</taxon>
        <taxon>Kinetoplastea</taxon>
        <taxon>Metakinetoplastina</taxon>
        <taxon>Trypanosomatida</taxon>
        <taxon>Trypanosomatidae</taxon>
        <taxon>Trypanosoma</taxon>
        <taxon>Schizotrypanum</taxon>
    </lineage>
</organism>
<evidence type="ECO:0000313" key="3">
    <source>
        <dbReference type="EMBL" id="PWV15940.1"/>
    </source>
</evidence>
<gene>
    <name evidence="3" type="ORF">C3747_26g251</name>
</gene>
<comment type="caution">
    <text evidence="3">The sequence shown here is derived from an EMBL/GenBank/DDBJ whole genome shotgun (WGS) entry which is preliminary data.</text>
</comment>
<dbReference type="OMA" id="NACIEEM"/>
<dbReference type="VEuPathDB" id="TriTrypDB:TcCL_ESM05697"/>
<dbReference type="SMR" id="A0A2V2X4Z2"/>
<dbReference type="VEuPathDB" id="TriTrypDB:TcBrA4_0043710"/>
<dbReference type="VEuPathDB" id="TriTrypDB:Tc_MARK_768"/>
<proteinExistence type="predicted"/>
<dbReference type="VEuPathDB" id="TriTrypDB:TcCLB.506789.190"/>
<reference evidence="3 4" key="1">
    <citation type="journal article" date="2018" name="Microb. Genom.">
        <title>Expanding an expanded genome: long-read sequencing of Trypanosoma cruzi.</title>
        <authorList>
            <person name="Berna L."/>
            <person name="Rodriguez M."/>
            <person name="Chiribao M.L."/>
            <person name="Parodi-Talice A."/>
            <person name="Pita S."/>
            <person name="Rijo G."/>
            <person name="Alvarez-Valin F."/>
            <person name="Robello C."/>
        </authorList>
    </citation>
    <scope>NUCLEOTIDE SEQUENCE [LARGE SCALE GENOMIC DNA]</scope>
    <source>
        <strain evidence="3 4">TCC</strain>
    </source>
</reference>
<protein>
    <submittedName>
        <fullName evidence="3">Uncharacterized protein</fullName>
    </submittedName>
</protein>
<feature type="region of interest" description="Disordered" evidence="2">
    <location>
        <begin position="1"/>
        <end position="22"/>
    </location>
</feature>
<sequence length="784" mass="88096">MSTYSARPTTQTFSINGNNKKGGLVDGNTGDVTLSLEEKGNVVEINPVTKSLYLTVATSRAFPYVASWLREKSSEMRNEANSLEWNCDMELSRQVDQKHKAVLTGRVASEKERQKMLHFLQELYSVRLHQRVAGESWFVAFRDAAAAYMSELHEMEKALLQRVRLAEEWTIGGRREVVVAGLKRMEEQQQQLKRRAEREVAREKMRRDQTLHSLRAAMEQLVGEVGDALTWELHRCMHGHMHSSFEGRKTAMNGSVTGTLSDTATAALPAPPEDERELLEQERHLRLELRRFQKRGRNRRRETREEEDGGGKNEGRLDRQLSGRKQTWPHRQQQQQQQEVEEKETKRKNKKEEEEEQEASGATSEAAEEGGIINAMHPVAMSLLSSPHNTTATTTNVTKMATTAENAATQSSSVETGRLPPSRRRLQLHSGRTWTEVSQSLTLPPLPTVHKVAEQDTGGNLGEGVKDGPTPISNRPAGDAGSRMRQLKYHRAPLVVRPPVVQPPNRAGRDASGRHNSGHIAGLLSVLTEDTAHFAASREKIRTELKRLRGELRKHKEETARMMQTSTGLEKQRAQLLVQCDAQEAKLNAATAEKRSQERVRTLDTLLLNDEISHTMELLEEQKKKRCAETEEVRKSIEEFKQRIQEHEQLLHNVREYWCRNAAALRRTKTPGNCQNMSYSWDSTLPSASGVEGPAISLETAFCSTAPPSGPFLEGSPLIPTVQPYLINTVGSETKLPEEMLEGYQSIPALGLYQPEEVADFICSVFEGLAVGSPDECVRPRSNT</sequence>
<dbReference type="VEuPathDB" id="TriTrypDB:TCDM_08790"/>
<keyword evidence="1" id="KW-0175">Coiled coil</keyword>
<feature type="coiled-coil region" evidence="1">
    <location>
        <begin position="538"/>
        <end position="600"/>
    </location>
</feature>
<dbReference type="EMBL" id="PRFC01000026">
    <property type="protein sequence ID" value="PWV15940.1"/>
    <property type="molecule type" value="Genomic_DNA"/>
</dbReference>
<name>A0A2V2X4Z2_TRYCR</name>
<dbReference type="VEuPathDB" id="TriTrypDB:C3747_26g251"/>
<evidence type="ECO:0000256" key="1">
    <source>
        <dbReference type="SAM" id="Coils"/>
    </source>
</evidence>
<dbReference type="OrthoDB" id="249345at2759"/>
<dbReference type="VEuPathDB" id="TriTrypDB:TcG_05226"/>
<dbReference type="VEuPathDB" id="TriTrypDB:C4B63_56g97"/>
<dbReference type="VEuPathDB" id="TriTrypDB:TcCLB.508387.110"/>
<accession>A0A2V2X4Z2</accession>
<evidence type="ECO:0000256" key="2">
    <source>
        <dbReference type="SAM" id="MobiDB-lite"/>
    </source>
</evidence>
<dbReference type="VEuPathDB" id="TriTrypDB:TCSYLVIO_001982"/>
<feature type="coiled-coil region" evidence="1">
    <location>
        <begin position="179"/>
        <end position="206"/>
    </location>
</feature>
<dbReference type="VEuPathDB" id="TriTrypDB:BCY84_17186"/>
<dbReference type="VEuPathDB" id="TriTrypDB:ECC02_006152"/>
<feature type="coiled-coil region" evidence="1">
    <location>
        <begin position="630"/>
        <end position="657"/>
    </location>
</feature>
<feature type="region of interest" description="Disordered" evidence="2">
    <location>
        <begin position="457"/>
        <end position="480"/>
    </location>
</feature>
<feature type="compositionally biased region" description="Polar residues" evidence="2">
    <location>
        <begin position="1"/>
        <end position="19"/>
    </location>
</feature>
<feature type="compositionally biased region" description="Basic and acidic residues" evidence="2">
    <location>
        <begin position="309"/>
        <end position="321"/>
    </location>
</feature>
<dbReference type="AlphaFoldDB" id="A0A2V2X4Z2"/>